<dbReference type="EMBL" id="LAZR01057836">
    <property type="protein sequence ID" value="KKK71213.1"/>
    <property type="molecule type" value="Genomic_DNA"/>
</dbReference>
<name>A0A0F8XQF6_9ZZZZ</name>
<sequence>SAVELKYPGPVPANLNQIIPDIQRPSRDCVGAIAGGIVAKVKGRSERVRSAGLGEVGRALIADVLEAGRELAVPAQIVCPVAGGIVAEVKGRADRVCPPGLGEGADAS</sequence>
<gene>
    <name evidence="1" type="ORF">LCGC14_2916190</name>
</gene>
<dbReference type="AlphaFoldDB" id="A0A0F8XQF6"/>
<protein>
    <submittedName>
        <fullName evidence="1">Uncharacterized protein</fullName>
    </submittedName>
</protein>
<comment type="caution">
    <text evidence="1">The sequence shown here is derived from an EMBL/GenBank/DDBJ whole genome shotgun (WGS) entry which is preliminary data.</text>
</comment>
<reference evidence="1" key="1">
    <citation type="journal article" date="2015" name="Nature">
        <title>Complex archaea that bridge the gap between prokaryotes and eukaryotes.</title>
        <authorList>
            <person name="Spang A."/>
            <person name="Saw J.H."/>
            <person name="Jorgensen S.L."/>
            <person name="Zaremba-Niedzwiedzka K."/>
            <person name="Martijn J."/>
            <person name="Lind A.E."/>
            <person name="van Eijk R."/>
            <person name="Schleper C."/>
            <person name="Guy L."/>
            <person name="Ettema T.J."/>
        </authorList>
    </citation>
    <scope>NUCLEOTIDE SEQUENCE</scope>
</reference>
<organism evidence="1">
    <name type="scientific">marine sediment metagenome</name>
    <dbReference type="NCBI Taxonomy" id="412755"/>
    <lineage>
        <taxon>unclassified sequences</taxon>
        <taxon>metagenomes</taxon>
        <taxon>ecological metagenomes</taxon>
    </lineage>
</organism>
<feature type="non-terminal residue" evidence="1">
    <location>
        <position position="1"/>
    </location>
</feature>
<evidence type="ECO:0000313" key="1">
    <source>
        <dbReference type="EMBL" id="KKK71213.1"/>
    </source>
</evidence>
<accession>A0A0F8XQF6</accession>
<proteinExistence type="predicted"/>